<comment type="caution">
    <text evidence="1">The sequence shown here is derived from an EMBL/GenBank/DDBJ whole genome shotgun (WGS) entry which is preliminary data.</text>
</comment>
<dbReference type="AlphaFoldDB" id="A0AAD6ZP79"/>
<reference evidence="1" key="1">
    <citation type="submission" date="2023-03" db="EMBL/GenBank/DDBJ databases">
        <title>Massive genome expansion in bonnet fungi (Mycena s.s.) driven by repeated elements and novel gene families across ecological guilds.</title>
        <authorList>
            <consortium name="Lawrence Berkeley National Laboratory"/>
            <person name="Harder C.B."/>
            <person name="Miyauchi S."/>
            <person name="Viragh M."/>
            <person name="Kuo A."/>
            <person name="Thoen E."/>
            <person name="Andreopoulos B."/>
            <person name="Lu D."/>
            <person name="Skrede I."/>
            <person name="Drula E."/>
            <person name="Henrissat B."/>
            <person name="Morin E."/>
            <person name="Kohler A."/>
            <person name="Barry K."/>
            <person name="LaButti K."/>
            <person name="Morin E."/>
            <person name="Salamov A."/>
            <person name="Lipzen A."/>
            <person name="Mereny Z."/>
            <person name="Hegedus B."/>
            <person name="Baldrian P."/>
            <person name="Stursova M."/>
            <person name="Weitz H."/>
            <person name="Taylor A."/>
            <person name="Grigoriev I.V."/>
            <person name="Nagy L.G."/>
            <person name="Martin F."/>
            <person name="Kauserud H."/>
        </authorList>
    </citation>
    <scope>NUCLEOTIDE SEQUENCE</scope>
    <source>
        <strain evidence="1">CBHHK002</strain>
    </source>
</reference>
<gene>
    <name evidence="1" type="ORF">DFH08DRAFT_815170</name>
</gene>
<evidence type="ECO:0000313" key="2">
    <source>
        <dbReference type="Proteomes" id="UP001218218"/>
    </source>
</evidence>
<organism evidence="1 2">
    <name type="scientific">Mycena albidolilacea</name>
    <dbReference type="NCBI Taxonomy" id="1033008"/>
    <lineage>
        <taxon>Eukaryota</taxon>
        <taxon>Fungi</taxon>
        <taxon>Dikarya</taxon>
        <taxon>Basidiomycota</taxon>
        <taxon>Agaricomycotina</taxon>
        <taxon>Agaricomycetes</taxon>
        <taxon>Agaricomycetidae</taxon>
        <taxon>Agaricales</taxon>
        <taxon>Marasmiineae</taxon>
        <taxon>Mycenaceae</taxon>
        <taxon>Mycena</taxon>
    </lineage>
</organism>
<sequence length="296" mass="33331">MPRRHLESRCLGFCPHLSAHEVLLATVQRPEQDGNVPELQQLHNLRRYIRGQLFLRSPASDFRSIPIGDLNLLAEVGSTDIIEYQDMRRQKTGALIRRVPAVVGKRQIHQARVFGSQETMTVVIYNGHDFEKAGRNVLCGRLLPTHPRYSGERKWEYVRRTVSNLIQGVLPVETVRHIHRNSPLASAYLEYTLPQCRNLNAATTHWNRKTGVWLYDLDSPDYDAWICVSTGRLCIDIGATSSTPPLLMAPLLDNPIADGLLVTSGTAAFEATLLTKMVLNDIHTVLCNGSNPRSFF</sequence>
<keyword evidence="2" id="KW-1185">Reference proteome</keyword>
<protein>
    <submittedName>
        <fullName evidence="1">Uncharacterized protein</fullName>
    </submittedName>
</protein>
<evidence type="ECO:0000313" key="1">
    <source>
        <dbReference type="EMBL" id="KAJ7331088.1"/>
    </source>
</evidence>
<accession>A0AAD6ZP79</accession>
<dbReference type="EMBL" id="JARIHO010000036">
    <property type="protein sequence ID" value="KAJ7331088.1"/>
    <property type="molecule type" value="Genomic_DNA"/>
</dbReference>
<dbReference type="Proteomes" id="UP001218218">
    <property type="component" value="Unassembled WGS sequence"/>
</dbReference>
<name>A0AAD6ZP79_9AGAR</name>
<proteinExistence type="predicted"/>